<reference evidence="2" key="1">
    <citation type="submission" date="2020-07" db="EMBL/GenBank/DDBJ databases">
        <title>Clinical and genomic characterization of carbapenemase-producing Enterobacterales causing secondary infections during the COVID-19 crisis at a New York City hospital.</title>
        <authorList>
            <person name="Gomez-Simmonds A."/>
            <person name="Annavajhala M.K."/>
            <person name="Uhlemann A.-C."/>
        </authorList>
    </citation>
    <scope>NUCLEOTIDE SEQUENCE</scope>
    <source>
        <strain evidence="4">KP1828</strain>
        <strain evidence="3">NK1593</strain>
        <strain evidence="2">NK1597</strain>
    </source>
</reference>
<feature type="compositionally biased region" description="Basic and acidic residues" evidence="1">
    <location>
        <begin position="15"/>
        <end position="39"/>
    </location>
</feature>
<feature type="region of interest" description="Disordered" evidence="1">
    <location>
        <begin position="1"/>
        <end position="39"/>
    </location>
</feature>
<proteinExistence type="predicted"/>
<sequence length="117" mass="13129">MESGLDFDKLPMLNDIERPDLDSDSKNSINKRSESAKEKHARNELLILSAAIKFKETSSDIFNEKCLKKMGATISQHGPENFPTECTYFLTDNARSRALTQLPHTLVGTLSFNCSSF</sequence>
<organism evidence="2 5">
    <name type="scientific">Klebsiella pneumoniae</name>
    <dbReference type="NCBI Taxonomy" id="573"/>
    <lineage>
        <taxon>Bacteria</taxon>
        <taxon>Pseudomonadati</taxon>
        <taxon>Pseudomonadota</taxon>
        <taxon>Gammaproteobacteria</taxon>
        <taxon>Enterobacterales</taxon>
        <taxon>Enterobacteriaceae</taxon>
        <taxon>Klebsiella/Raoultella group</taxon>
        <taxon>Klebsiella</taxon>
        <taxon>Klebsiella pneumoniae complex</taxon>
    </lineage>
</organism>
<dbReference type="Proteomes" id="UP000657739">
    <property type="component" value="Unassembled WGS sequence"/>
</dbReference>
<comment type="caution">
    <text evidence="2">The sequence shown here is derived from an EMBL/GenBank/DDBJ whole genome shotgun (WGS) entry which is preliminary data.</text>
</comment>
<evidence type="ECO:0000313" key="5">
    <source>
        <dbReference type="Proteomes" id="UP000631473"/>
    </source>
</evidence>
<gene>
    <name evidence="4" type="ORF">IE980_24870</name>
    <name evidence="3" type="ORF">IE987_27685</name>
    <name evidence="2" type="ORF">IE991_09655</name>
</gene>
<dbReference type="Proteomes" id="UP000623974">
    <property type="component" value="Unassembled WGS sequence"/>
</dbReference>
<evidence type="ECO:0000256" key="1">
    <source>
        <dbReference type="SAM" id="MobiDB-lite"/>
    </source>
</evidence>
<evidence type="ECO:0000313" key="3">
    <source>
        <dbReference type="EMBL" id="MBD3708667.1"/>
    </source>
</evidence>
<dbReference type="EMBL" id="JACXTE010000001">
    <property type="protein sequence ID" value="MBD3708667.1"/>
    <property type="molecule type" value="Genomic_DNA"/>
</dbReference>
<dbReference type="EMBL" id="JACXSX010000001">
    <property type="protein sequence ID" value="MBD3744286.1"/>
    <property type="molecule type" value="Genomic_DNA"/>
</dbReference>
<dbReference type="EMBL" id="JACXTI010000002">
    <property type="protein sequence ID" value="MBD3700841.1"/>
    <property type="molecule type" value="Genomic_DNA"/>
</dbReference>
<evidence type="ECO:0000313" key="4">
    <source>
        <dbReference type="EMBL" id="MBD3744286.1"/>
    </source>
</evidence>
<dbReference type="Proteomes" id="UP000631473">
    <property type="component" value="Unassembled WGS sequence"/>
</dbReference>
<name>A0A927HH38_KLEPN</name>
<protein>
    <submittedName>
        <fullName evidence="2">Uncharacterized protein</fullName>
    </submittedName>
</protein>
<evidence type="ECO:0000313" key="2">
    <source>
        <dbReference type="EMBL" id="MBD3700841.1"/>
    </source>
</evidence>
<accession>A0A927HH38</accession>
<dbReference type="AlphaFoldDB" id="A0A927HH38"/>